<accession>A0AAD9KH02</accession>
<dbReference type="AlphaFoldDB" id="A0AAD9KH02"/>
<gene>
    <name evidence="2" type="ORF">NP493_1119g00003</name>
</gene>
<keyword evidence="3" id="KW-1185">Reference proteome</keyword>
<evidence type="ECO:0000256" key="1">
    <source>
        <dbReference type="SAM" id="MobiDB-lite"/>
    </source>
</evidence>
<protein>
    <recommendedName>
        <fullName evidence="4">Homeobox domain-containing protein</fullName>
    </recommendedName>
</protein>
<evidence type="ECO:0008006" key="4">
    <source>
        <dbReference type="Google" id="ProtNLM"/>
    </source>
</evidence>
<sequence>MADVESSRHGTVKNSHPSAYHRLFAEDRLGANSPDTVMTSHTPSSISKKHRRRRTAFTLAQLQYLERKFRCQKTKWKRHTTAEERREQLQSHVCSEKDCPGALRLSIETSSLCHGCHFLSGVGDKTLDTESVLLSRYHIGKVPFRLDHTGRM</sequence>
<proteinExistence type="predicted"/>
<name>A0AAD9KH02_RIDPI</name>
<dbReference type="SUPFAM" id="SSF46689">
    <property type="entry name" value="Homeodomain-like"/>
    <property type="match status" value="1"/>
</dbReference>
<organism evidence="2 3">
    <name type="scientific">Ridgeia piscesae</name>
    <name type="common">Tubeworm</name>
    <dbReference type="NCBI Taxonomy" id="27915"/>
    <lineage>
        <taxon>Eukaryota</taxon>
        <taxon>Metazoa</taxon>
        <taxon>Spiralia</taxon>
        <taxon>Lophotrochozoa</taxon>
        <taxon>Annelida</taxon>
        <taxon>Polychaeta</taxon>
        <taxon>Sedentaria</taxon>
        <taxon>Canalipalpata</taxon>
        <taxon>Sabellida</taxon>
        <taxon>Siboglinidae</taxon>
        <taxon>Ridgeia</taxon>
    </lineage>
</organism>
<comment type="caution">
    <text evidence="2">The sequence shown here is derived from an EMBL/GenBank/DDBJ whole genome shotgun (WGS) entry which is preliminary data.</text>
</comment>
<feature type="compositionally biased region" description="Polar residues" evidence="1">
    <location>
        <begin position="33"/>
        <end position="46"/>
    </location>
</feature>
<feature type="region of interest" description="Disordered" evidence="1">
    <location>
        <begin position="31"/>
        <end position="52"/>
    </location>
</feature>
<dbReference type="Proteomes" id="UP001209878">
    <property type="component" value="Unassembled WGS sequence"/>
</dbReference>
<evidence type="ECO:0000313" key="2">
    <source>
        <dbReference type="EMBL" id="KAK2170987.1"/>
    </source>
</evidence>
<reference evidence="2" key="1">
    <citation type="journal article" date="2023" name="Mol. Biol. Evol.">
        <title>Third-Generation Sequencing Reveals the Adaptive Role of the Epigenome in Three Deep-Sea Polychaetes.</title>
        <authorList>
            <person name="Perez M."/>
            <person name="Aroh O."/>
            <person name="Sun Y."/>
            <person name="Lan Y."/>
            <person name="Juniper S.K."/>
            <person name="Young C.R."/>
            <person name="Angers B."/>
            <person name="Qian P.Y."/>
        </authorList>
    </citation>
    <scope>NUCLEOTIDE SEQUENCE</scope>
    <source>
        <strain evidence="2">R07B-5</strain>
    </source>
</reference>
<dbReference type="EMBL" id="JAODUO010001117">
    <property type="protein sequence ID" value="KAK2170987.1"/>
    <property type="molecule type" value="Genomic_DNA"/>
</dbReference>
<dbReference type="InterPro" id="IPR009057">
    <property type="entry name" value="Homeodomain-like_sf"/>
</dbReference>
<dbReference type="Gene3D" id="1.10.10.60">
    <property type="entry name" value="Homeodomain-like"/>
    <property type="match status" value="1"/>
</dbReference>
<evidence type="ECO:0000313" key="3">
    <source>
        <dbReference type="Proteomes" id="UP001209878"/>
    </source>
</evidence>